<dbReference type="GO" id="GO:0003723">
    <property type="term" value="F:RNA binding"/>
    <property type="evidence" value="ECO:0007669"/>
    <property type="project" value="TreeGrafter"/>
</dbReference>
<dbReference type="PROSITE" id="PS00360">
    <property type="entry name" value="RIBOSOMAL_S9"/>
    <property type="match status" value="1"/>
</dbReference>
<organism evidence="7 8">
    <name type="scientific">Candidatus Woesebacteria bacterium RIFCSPLOWO2_01_FULL_39_21</name>
    <dbReference type="NCBI Taxonomy" id="1802519"/>
    <lineage>
        <taxon>Bacteria</taxon>
        <taxon>Candidatus Woeseibacteriota</taxon>
    </lineage>
</organism>
<evidence type="ECO:0000256" key="1">
    <source>
        <dbReference type="ARBA" id="ARBA00005251"/>
    </source>
</evidence>
<proteinExistence type="inferred from homology"/>
<dbReference type="Pfam" id="PF00380">
    <property type="entry name" value="Ribosomal_S9"/>
    <property type="match status" value="1"/>
</dbReference>
<dbReference type="GO" id="GO:0006412">
    <property type="term" value="P:translation"/>
    <property type="evidence" value="ECO:0007669"/>
    <property type="project" value="InterPro"/>
</dbReference>
<dbReference type="SUPFAM" id="SSF54211">
    <property type="entry name" value="Ribosomal protein S5 domain 2-like"/>
    <property type="match status" value="1"/>
</dbReference>
<evidence type="ECO:0000256" key="3">
    <source>
        <dbReference type="ARBA" id="ARBA00023274"/>
    </source>
</evidence>
<dbReference type="InterPro" id="IPR014721">
    <property type="entry name" value="Ribsml_uS5_D2-typ_fold_subgr"/>
</dbReference>
<dbReference type="InterPro" id="IPR020574">
    <property type="entry name" value="Ribosomal_uS9_CS"/>
</dbReference>
<dbReference type="Gene3D" id="3.30.230.10">
    <property type="match status" value="1"/>
</dbReference>
<keyword evidence="3 4" id="KW-0687">Ribonucleoprotein</keyword>
<protein>
    <recommendedName>
        <fullName evidence="5">30S ribosomal protein S9</fullName>
    </recommendedName>
</protein>
<keyword evidence="2 4" id="KW-0689">Ribosomal protein</keyword>
<evidence type="ECO:0000256" key="4">
    <source>
        <dbReference type="RuleBase" id="RU003815"/>
    </source>
</evidence>
<dbReference type="PANTHER" id="PTHR21569">
    <property type="entry name" value="RIBOSOMAL PROTEIN S9"/>
    <property type="match status" value="1"/>
</dbReference>
<reference evidence="7 8" key="1">
    <citation type="journal article" date="2016" name="Nat. Commun.">
        <title>Thousands of microbial genomes shed light on interconnected biogeochemical processes in an aquifer system.</title>
        <authorList>
            <person name="Anantharaman K."/>
            <person name="Brown C.T."/>
            <person name="Hug L.A."/>
            <person name="Sharon I."/>
            <person name="Castelle C.J."/>
            <person name="Probst A.J."/>
            <person name="Thomas B.C."/>
            <person name="Singh A."/>
            <person name="Wilkins M.J."/>
            <person name="Karaoz U."/>
            <person name="Brodie E.L."/>
            <person name="Williams K.H."/>
            <person name="Hubbard S.S."/>
            <person name="Banfield J.F."/>
        </authorList>
    </citation>
    <scope>NUCLEOTIDE SEQUENCE [LARGE SCALE GENOMIC DNA]</scope>
</reference>
<sequence length="148" mass="16831">MPKKSKNLKKNFVYALGRRKSASARVKLYKKSFRSGNIKENSEDLVNGQVIGRYFPGEAMRKIWLRPFELTDTLNKYFVMIKVVGGGKMGQLEAVVHGVSKALSVANPEKFKRVLKKAGLLTRDPRIRERRKVGTGGKARRKKQSPKR</sequence>
<feature type="compositionally biased region" description="Basic residues" evidence="6">
    <location>
        <begin position="128"/>
        <end position="148"/>
    </location>
</feature>
<dbReference type="GO" id="GO:0022627">
    <property type="term" value="C:cytosolic small ribosomal subunit"/>
    <property type="evidence" value="ECO:0007669"/>
    <property type="project" value="TreeGrafter"/>
</dbReference>
<dbReference type="InterPro" id="IPR000754">
    <property type="entry name" value="Ribosomal_uS9"/>
</dbReference>
<evidence type="ECO:0000256" key="6">
    <source>
        <dbReference type="SAM" id="MobiDB-lite"/>
    </source>
</evidence>
<name>A0A1F8BFA6_9BACT</name>
<evidence type="ECO:0000313" key="8">
    <source>
        <dbReference type="Proteomes" id="UP000177082"/>
    </source>
</evidence>
<dbReference type="STRING" id="1802519.A2961_04700"/>
<gene>
    <name evidence="7" type="ORF">A2961_04700</name>
</gene>
<evidence type="ECO:0000256" key="2">
    <source>
        <dbReference type="ARBA" id="ARBA00022980"/>
    </source>
</evidence>
<feature type="region of interest" description="Disordered" evidence="6">
    <location>
        <begin position="125"/>
        <end position="148"/>
    </location>
</feature>
<dbReference type="PANTHER" id="PTHR21569:SF1">
    <property type="entry name" value="SMALL RIBOSOMAL SUBUNIT PROTEIN US9M"/>
    <property type="match status" value="1"/>
</dbReference>
<evidence type="ECO:0000313" key="7">
    <source>
        <dbReference type="EMBL" id="OGM62045.1"/>
    </source>
</evidence>
<dbReference type="AlphaFoldDB" id="A0A1F8BFA6"/>
<dbReference type="Proteomes" id="UP000177082">
    <property type="component" value="Unassembled WGS sequence"/>
</dbReference>
<comment type="similarity">
    <text evidence="1 4">Belongs to the universal ribosomal protein uS9 family.</text>
</comment>
<comment type="caution">
    <text evidence="7">The sequence shown here is derived from an EMBL/GenBank/DDBJ whole genome shotgun (WGS) entry which is preliminary data.</text>
</comment>
<evidence type="ECO:0000256" key="5">
    <source>
        <dbReference type="RuleBase" id="RU003816"/>
    </source>
</evidence>
<accession>A0A1F8BFA6</accession>
<dbReference type="InterPro" id="IPR020568">
    <property type="entry name" value="Ribosomal_Su5_D2-typ_SF"/>
</dbReference>
<dbReference type="GO" id="GO:0003735">
    <property type="term" value="F:structural constituent of ribosome"/>
    <property type="evidence" value="ECO:0007669"/>
    <property type="project" value="InterPro"/>
</dbReference>
<dbReference type="EMBL" id="MGHF01000029">
    <property type="protein sequence ID" value="OGM62045.1"/>
    <property type="molecule type" value="Genomic_DNA"/>
</dbReference>